<sequence>MKYAHLLSFTLAASLLSTMPVTAQGNQLDDNPSQTYRVGVMVEEISDALTKPNDTESLATISQYGTDSRYYVMIRGWLVQELAGVQSQLDASQTNESNSENKQKFIDKVTFLQRAIRRIDLE</sequence>
<keyword evidence="1" id="KW-0732">Signal</keyword>
<gene>
    <name evidence="2" type="ORF">FM037_02235</name>
</gene>
<dbReference type="RefSeq" id="WP_144044665.1">
    <property type="nucleotide sequence ID" value="NZ_CP041614.1"/>
</dbReference>
<feature type="chain" id="PRO_5046326486" evidence="1">
    <location>
        <begin position="24"/>
        <end position="122"/>
    </location>
</feature>
<dbReference type="Proteomes" id="UP000315947">
    <property type="component" value="Chromosome"/>
</dbReference>
<evidence type="ECO:0000256" key="1">
    <source>
        <dbReference type="SAM" id="SignalP"/>
    </source>
</evidence>
<proteinExistence type="predicted"/>
<evidence type="ECO:0000313" key="2">
    <source>
        <dbReference type="EMBL" id="QDO82273.1"/>
    </source>
</evidence>
<protein>
    <submittedName>
        <fullName evidence="2">Uncharacterized protein</fullName>
    </submittedName>
</protein>
<organism evidence="2 3">
    <name type="scientific">Shewanella psychropiezotolerans</name>
    <dbReference type="NCBI Taxonomy" id="2593655"/>
    <lineage>
        <taxon>Bacteria</taxon>
        <taxon>Pseudomonadati</taxon>
        <taxon>Pseudomonadota</taxon>
        <taxon>Gammaproteobacteria</taxon>
        <taxon>Alteromonadales</taxon>
        <taxon>Shewanellaceae</taxon>
        <taxon>Shewanella</taxon>
    </lineage>
</organism>
<name>A0ABX5WX58_9GAMM</name>
<reference evidence="2 3" key="1">
    <citation type="submission" date="2019-07" db="EMBL/GenBank/DDBJ databases">
        <title>Shewanella sp. YLB-06 whole genomic sequence.</title>
        <authorList>
            <person name="Yu L."/>
        </authorList>
    </citation>
    <scope>NUCLEOTIDE SEQUENCE [LARGE SCALE GENOMIC DNA]</scope>
    <source>
        <strain evidence="2 3">YLB-06</strain>
    </source>
</reference>
<dbReference type="EMBL" id="CP041614">
    <property type="protein sequence ID" value="QDO82273.1"/>
    <property type="molecule type" value="Genomic_DNA"/>
</dbReference>
<feature type="signal peptide" evidence="1">
    <location>
        <begin position="1"/>
        <end position="23"/>
    </location>
</feature>
<accession>A0ABX5WX58</accession>
<evidence type="ECO:0000313" key="3">
    <source>
        <dbReference type="Proteomes" id="UP000315947"/>
    </source>
</evidence>
<keyword evidence="3" id="KW-1185">Reference proteome</keyword>